<dbReference type="InterPro" id="IPR004273">
    <property type="entry name" value="Dynein_heavy_D6_P-loop"/>
</dbReference>
<dbReference type="FunFam" id="3.10.490.20:FF:000009">
    <property type="entry name" value="Dynein heavy chain 4"/>
    <property type="match status" value="1"/>
</dbReference>
<keyword evidence="6" id="KW-0547">Nucleotide-binding</keyword>
<dbReference type="Pfam" id="PF18199">
    <property type="entry name" value="Dynein_C"/>
    <property type="match status" value="1"/>
</dbReference>
<keyword evidence="5" id="KW-0677">Repeat</keyword>
<dbReference type="EMBL" id="JAGTXO010000009">
    <property type="protein sequence ID" value="KAG8465741.1"/>
    <property type="molecule type" value="Genomic_DNA"/>
</dbReference>
<keyword evidence="12" id="KW-0206">Cytoskeleton</keyword>
<evidence type="ECO:0000256" key="8">
    <source>
        <dbReference type="ARBA" id="ARBA00023017"/>
    </source>
</evidence>
<dbReference type="Pfam" id="PF17857">
    <property type="entry name" value="AAA_lid_1"/>
    <property type="match status" value="1"/>
</dbReference>
<evidence type="ECO:0000256" key="6">
    <source>
        <dbReference type="ARBA" id="ARBA00022741"/>
    </source>
</evidence>
<feature type="region of interest" description="Disordered" evidence="15">
    <location>
        <begin position="1017"/>
        <end position="1052"/>
    </location>
</feature>
<evidence type="ECO:0000256" key="5">
    <source>
        <dbReference type="ARBA" id="ARBA00022737"/>
    </source>
</evidence>
<evidence type="ECO:0000313" key="18">
    <source>
        <dbReference type="Proteomes" id="UP000751190"/>
    </source>
</evidence>
<name>A0A8J6CC54_DIALT</name>
<dbReference type="InterPro" id="IPR042219">
    <property type="entry name" value="AAA_lid_11_sf"/>
</dbReference>
<evidence type="ECO:0000256" key="3">
    <source>
        <dbReference type="ARBA" id="ARBA00022490"/>
    </source>
</evidence>
<dbReference type="FunFam" id="1.20.140.100:FF:000001">
    <property type="entry name" value="dynein heavy chain 17, axonemal"/>
    <property type="match status" value="1"/>
</dbReference>
<dbReference type="InterPro" id="IPR042222">
    <property type="entry name" value="Dynein_2_N"/>
</dbReference>
<evidence type="ECO:0000256" key="4">
    <source>
        <dbReference type="ARBA" id="ARBA00022701"/>
    </source>
</evidence>
<dbReference type="InterPro" id="IPR041658">
    <property type="entry name" value="AAA_lid_11"/>
</dbReference>
<feature type="domain" description="AAA+ ATPase" evidence="16">
    <location>
        <begin position="2485"/>
        <end position="2631"/>
    </location>
</feature>
<dbReference type="InterPro" id="IPR024743">
    <property type="entry name" value="Dynein_HC_stalk"/>
</dbReference>
<dbReference type="InterPro" id="IPR041228">
    <property type="entry name" value="Dynein_C"/>
</dbReference>
<dbReference type="Pfam" id="PF12777">
    <property type="entry name" value="MT"/>
    <property type="match status" value="1"/>
</dbReference>
<evidence type="ECO:0000256" key="10">
    <source>
        <dbReference type="ARBA" id="ARBA00023069"/>
    </source>
</evidence>
<evidence type="ECO:0000256" key="11">
    <source>
        <dbReference type="ARBA" id="ARBA00023175"/>
    </source>
</evidence>
<keyword evidence="10" id="KW-0969">Cilium</keyword>
<dbReference type="FunFam" id="1.20.920.30:FF:000002">
    <property type="entry name" value="Dynein axonemal heavy chain 3"/>
    <property type="match status" value="1"/>
</dbReference>
<organism evidence="17 18">
    <name type="scientific">Diacronema lutheri</name>
    <name type="common">Unicellular marine alga</name>
    <name type="synonym">Monochrysis lutheri</name>
    <dbReference type="NCBI Taxonomy" id="2081491"/>
    <lineage>
        <taxon>Eukaryota</taxon>
        <taxon>Haptista</taxon>
        <taxon>Haptophyta</taxon>
        <taxon>Pavlovophyceae</taxon>
        <taxon>Pavlovales</taxon>
        <taxon>Pavlovaceae</taxon>
        <taxon>Diacronema</taxon>
    </lineage>
</organism>
<dbReference type="Gene3D" id="1.20.1270.280">
    <property type="match status" value="1"/>
</dbReference>
<keyword evidence="8" id="KW-0243">Dynein</keyword>
<evidence type="ECO:0000256" key="1">
    <source>
        <dbReference type="ARBA" id="ARBA00004430"/>
    </source>
</evidence>
<dbReference type="FunFam" id="1.20.920.20:FF:000001">
    <property type="entry name" value="dynein heavy chain 2, axonemal"/>
    <property type="match status" value="1"/>
</dbReference>
<dbReference type="Gene3D" id="3.10.490.20">
    <property type="match status" value="1"/>
</dbReference>
<dbReference type="PANTHER" id="PTHR22878:SF69">
    <property type="entry name" value="DYNEIN HEAVY CHAIN"/>
    <property type="match status" value="1"/>
</dbReference>
<dbReference type="Pfam" id="PF12780">
    <property type="entry name" value="AAA_8"/>
    <property type="match status" value="1"/>
</dbReference>
<dbReference type="SMART" id="SM00382">
    <property type="entry name" value="AAA"/>
    <property type="match status" value="2"/>
</dbReference>
<dbReference type="FunFam" id="1.20.58.1120:FF:000001">
    <property type="entry name" value="dynein heavy chain 2, axonemal"/>
    <property type="match status" value="1"/>
</dbReference>
<keyword evidence="7" id="KW-0067">ATP-binding</keyword>
<dbReference type="SUPFAM" id="SSF90257">
    <property type="entry name" value="Myosin rod fragments"/>
    <property type="match status" value="1"/>
</dbReference>
<dbReference type="FunFam" id="3.40.50.300:FF:002141">
    <property type="entry name" value="Dynein heavy chain"/>
    <property type="match status" value="1"/>
</dbReference>
<dbReference type="GO" id="GO:0005930">
    <property type="term" value="C:axoneme"/>
    <property type="evidence" value="ECO:0007669"/>
    <property type="project" value="UniProtKB-SubCell"/>
</dbReference>
<dbReference type="InterPro" id="IPR041466">
    <property type="entry name" value="Dynein_AAA5_ext"/>
</dbReference>
<dbReference type="Gene3D" id="1.10.287.2620">
    <property type="match status" value="1"/>
</dbReference>
<dbReference type="Gene3D" id="1.10.8.710">
    <property type="match status" value="1"/>
</dbReference>
<dbReference type="GO" id="GO:0045505">
    <property type="term" value="F:dynein intermediate chain binding"/>
    <property type="evidence" value="ECO:0007669"/>
    <property type="project" value="InterPro"/>
</dbReference>
<reference evidence="17" key="1">
    <citation type="submission" date="2021-05" db="EMBL/GenBank/DDBJ databases">
        <title>The genome of the haptophyte Pavlova lutheri (Diacronema luteri, Pavlovales) - a model for lipid biosynthesis in eukaryotic algae.</title>
        <authorList>
            <person name="Hulatt C.J."/>
            <person name="Posewitz M.C."/>
        </authorList>
    </citation>
    <scope>NUCLEOTIDE SEQUENCE</scope>
    <source>
        <strain evidence="17">NIVA-4/92</strain>
    </source>
</reference>
<keyword evidence="11" id="KW-0505">Motor protein</keyword>
<dbReference type="GO" id="GO:0005524">
    <property type="term" value="F:ATP binding"/>
    <property type="evidence" value="ECO:0007669"/>
    <property type="project" value="UniProtKB-KW"/>
</dbReference>
<dbReference type="Gene3D" id="1.20.58.1120">
    <property type="match status" value="1"/>
</dbReference>
<dbReference type="FunFam" id="3.40.50.300:FF:000063">
    <property type="entry name" value="dynein heavy chain 6, axonemal"/>
    <property type="match status" value="1"/>
</dbReference>
<accession>A0A8J6CC54</accession>
<keyword evidence="3" id="KW-0963">Cytoplasm</keyword>
<evidence type="ECO:0000256" key="14">
    <source>
        <dbReference type="SAM" id="Coils"/>
    </source>
</evidence>
<dbReference type="InterPro" id="IPR027417">
    <property type="entry name" value="P-loop_NTPase"/>
</dbReference>
<dbReference type="InterPro" id="IPR043157">
    <property type="entry name" value="Dynein_AAA1S"/>
</dbReference>
<evidence type="ECO:0000256" key="7">
    <source>
        <dbReference type="ARBA" id="ARBA00022840"/>
    </source>
</evidence>
<dbReference type="Gene3D" id="1.20.140.100">
    <property type="entry name" value="Dynein heavy chain, N-terminal domain 2"/>
    <property type="match status" value="1"/>
</dbReference>
<dbReference type="Gene3D" id="3.40.50.300">
    <property type="entry name" value="P-loop containing nucleotide triphosphate hydrolases"/>
    <property type="match status" value="5"/>
</dbReference>
<keyword evidence="4" id="KW-0493">Microtubule</keyword>
<dbReference type="InterPro" id="IPR024317">
    <property type="entry name" value="Dynein_heavy_chain_D4_dom"/>
</dbReference>
<sequence length="4517" mass="507689">MGDEGETPSRGQGEGSREAMVQWFEDRICAMLKVKSDVFRKLSEDDKRPLNEFTGVGDVPTLFCVMGAKDLSLFNGMRDGAAILAGAKKKVLYFRKKSPVKITSGNVQAEVLWGDMSPSPLTHIFHAGQDVFTPLITNPRNQLFMSDIVSSQLSEGMHKTVSQVYVALGQSIGKTLLAVPPGEMLRSDGGSAKDKDRVHVLETSVVTWTAQIKNVLKTVPEAALSSGGNPGPLVGLQFWEEKAANLSSIREQLSSDRIKKVLRVLDLTKSPYYAAFVSLVREVDLACAEARDNVKYVRTLRGHFEALSSLDDFSQMPTLYHPIMHLLLLVWKNSKYYNTPAALAVLMRELCNDIIAKAHESIQPAELLSSEAADAHERLVLALKVCGFFKKVYFDYKLRATKECPNNPWKIQNAALFVRLDAFNERCMDLLELTRTVIQFEKLDRVEIGGNKGKQLTEIVADIFAEFNRALDRMKGATYDILDIGAKQFDDDFYAFRSTIKELEERLGGVINQGFETAATIGNSFKLLDSFADLLERDWVQSSVERKHLELISQYGRELRTVQDLFVQNRNASLLGKFYERDGPPLYVNMPPVSGALYWVRGLIARVEGPMGHLHGVMKALAETDETRDVARTFEAVASTLHAFEADMYGNWCSIIDDVSTEKLSQNLLVRSGSGSEVSVNFDMALVCLLRETRYFKHFAKEIPPAAEHLYVSDRTYRQWIGALELIAFRYNHMLHTMLDVEKPLLKAQMKAIDKALEKGLRSITWKSAGIDEFIAEATSLVSDAYETLSAIKANMRACQKILDDIAANPLIQRKPAKTYSIDVFCKEHEQMLDGRYKRIIEGGKEIHALVTKSNVELKVSKGAPAWRAYVEYMANICVQGLQATVTNSLGKLLQQLKPADGVPMIEVRLGLQPPDVRFTPELEQRFDGSSVLDKVDGWIGDFFNAVKLVKRLDHPECDFTKEVEESEEVRFAVHRINTQAEHNQDLCNEFRQPFRQHKALWMADIETELRKFVDSAQPEAAAPAGGAGGGGAGGAGGGAADGKGDATEAGGVLSSPMPSLELFDQQIAKYLAIKEAILALPTSVDKGWLRIDSRPVKDALKNAANKWVYAFTHHLENRVTASINELMAFFSTVIAGLGEEVDPEDHVRLLAAMTHMRDVRRREGAIDESWVPLRGMVALLRKYAIHIDERVLEQLENAPFKWEEVRKTALNAREALGPLQALQAEKVKEEVEDFVNRTEDFTAIFREEAPFKYDVGVERAYGLLDEWHLKLVECEKEVQYNQGQEELFDLTVHPFKELKQCRLELKLLKLAWDHVSLVAETFASYRATLWKDVDVDGMVDETKKLLKEIKALPKQLAKWDVHQRLVVDIGTMMIDLPLVQDLRDEAMRERHWKKLMRTTGRSFELSDKLVLDHLLACKLFNFQDPVSEITEQARQEVKIDLALTKIGSTWAGLRLEYEPFRQTGVSILLMPGEVYEALDDNESQLQNMMGNRFMGFFEAQITDWKMKLAKTRSVIDIWLEVQRAWCSLESIFLGSEDIREQLPEDAKRFDTVDSDFREQMNTAKEQANPIDAAMAEGREEVFFRCQASLDLCQKSLSDYLEIKKKKFPRFYFVAPADLIDILSKGRYPPAVQEHFSKFTDNTGKIEWVKDASGKETGVCTGMTSTDDEYVPYATEYACEGQVEDWLSGLMAHSREEVRMLLHDAINSFVELPRHEWLYKYPAQMSLTTGQVWWTTEVNSAFERLEQGNENALKDYLQVVIGGLKTLVDLVLGKLSKSDRVKFITLITVEVHARDIVQRLINMRIDNAGAFAWQCQLKYRWDEETSDCLINICDAEMAYCYEYVGNTGRLVITALTDRCYITLTQALRLILGGAPAGPAGTGKTETTKDLGRGLAIWVIVQNCSDQMTNKVMANFFSGLAQTGAWGCFDEFNRISVEVLSVVAGQYLSILDGIRSKKTLFTFEEDEIALNPTVGAFITMNPGYAGRTELPENLKALFRPCAMVVPDFGNIAEISLNAEGFLEAKELGHKFVTLFGLCQELLSKQHHYDWGLRAMKGILRIAGGMKRAEPDKTEKQILMRALRDVNLPKFVLADFGIFLGLINDLFPRIDSPATTDPQLVRGVKEVIGKPESGLQPEDVFVTKICNLAEMLGVRHCCFVLGAAGAAKTKLWETLAATWTHMGVGGGATLCQALNPKAITVDDLYGYMHPVTKEPYDGIISKMMRDYSRMESGQPKWIILDGDIDAEWIESMNTVMDDNKVLTLVSNERIPLTSSMRLIFEISHLRNASPATVSRAGVIFLNESDIGWRPYVTTWVETMGDQKVATTLEQLFDQYVAPTLDHIRREKWRHVTPLMDFAMVQTVCKLLEGLLTKENAPPGSDKEVYEAYFQFAAIWALGGGFNVEKGSDMRKLFSDYWRSEFAKSAVRFPDEGLVFDYYINPADKRPAHWNDQIAEYKHDVTGRFSDIVVPTLDTTRIGFLAMQLLGLNKPVMLVGGPGTAKTCLMREILRSMPEETSMYFNINFNSFTGAESLQPMLEQPLEKKTGSSFGPPGTRKLVYFIDDFNMPAPDKYGTQSAIELARQQIDYGGFYDLKKLTFKSIVKTSFVGAMNPLAGSFYIIDRMQRHFATFAAPPPEADVCRMIYGKIFTGHLGSFASAVSDKADQLVAAAVSLHLLVADTFLPNAIKFHYQWNLRELSNVFQGLCNTRPEIFKSPQLFARLWVHEALRVYSDRLVSVEDQDKFKELVGRASKDVDFIKPEALLAEPVMFANFAAGGDEKVYGAIDTYDALSALLTRKLSEYNEVNATMDLVLFQAAMEHIVRISRIIDSPRGNAMLVGVGGSGKQSLSRLSAFISGYSTFQIKLSPTYGIADFKLDLLSLYTKVGLKSEQMVFLFTDQQIFQETVLVYFNNFLSSGIIPDLYSDEDKDIAINGIRAEVKAAGLLDTREACWSYFIDKVRHNLHVVMCMSPVGDTFRVRCRKFPALSGCTTIDWFMGWPQEALVSVASRFLEEVEMETPEHRAACGQHMAYVHESVGTSAQQYKASLRRNVYTTPKSYLELIALYKQMLAQERLRVSTQTTRLETGLIKLRESSEQVADMQVKLTDESAIVDIKSKETDELIVQVGQESNIAADESAKAAVEEEKVTIIQVEVAAFKKQCLDDLAAAEPALKAAEDALKLLDKNSLTELKSLGSPPAPVLKVTAACAYMLAPVGTNLKKLDVSWSAAKKMMGSPEQFLQLLLNFDKDNLWVEAKNNWVRTYTGPPDKPDPEFNYEYMKSKSLAAAGLCAWVVNICIYHDIFLEVEPKRQKLMEAEKKLKEADDKLSGVRKKVQDLNDKCAALQQQLSDATDEKNRLIEKADSTKKRLNLAERLVNGLKDEGVRWTGGVGDLKSQLSRLVGDMLVTASFIAYIGPFNMAFRQAMMREQWIPDVLSRGIPSSQTIEPLKLLTDEATIASWNSEGLPADALSIENGAIINNCSRWPLIVDPQLQGVTWIKQREEKNGLVLVELNAKGYVDKVIRAMSEGLPILLENIGESIDAVLEPVIARSFIKKGRKLMIKIGDGELDVMSTKDADGVATDQPAFKMYIQTKLPNPHYIPEIQAQTTMINFTVTERGLEDQLLNVVVKKERPDLEEARMALVEQQNAFTIKLKELEDDLLYRLATAEGDILADEELIVSLEVTKVTVTEINAKVKEGKETELKINEAREAYRSTASRGSTIYFLINQLNVIDHMYQFSLGAFNFIFSKALDKAEATEDGLKARCTNLLDCVQYTTFSYVTRGLFERHRLIFSSLLTIKVLQQQGELLQEEVDMLIKAPKSVERENPCSSWLMDAAWFSVVALSTSAEAFANLPQDVEGSWKRWKEWIESEQPEKMPLPQEWKRLGGFQRLQVVRAVRPDRMMLAIALWVRESIGSKYVDAIPFDLRVSFEDSAPAVPIFFLLSPGVDPVVPVRALGAQLGKTEAAGKFVTVSLGQGQEPVAEKALDRMYVEGGWAMLQNIELVARWLPKLEKKLEGLIDGAHADFRVFLSALPQKVVPVPILQNSIKLTNEPPSGLKANMLRSYLLFNNDVWDSSSKQSELKSVVFALCFFHSVVCERRKFGPIGWNRGYPFNEGDLTVCIKVAYNYLEANAKIPWDDLQYIFGEIMYGGHITDNWDRRLCMAYLSTYIKNELNEGLELFPGFATPPPMAHKEYMEYVAEALEQETPAAYGLHPNSEINFMTKQADELFRNVAELQPRGGGGAGGMTMQDKVKRLLDDILDKLPEQFSLFEIEERIDERTPYTSVFLQEVDRMSQLIYEMRRSLVELDKGLKGDLSMTEAMEGLMDAIYDDKVPDGWNRLGWPSLRPLASWLLDMLARYRQIADWTADLATPKSTWVSGLFNPQAFLTAVMQVTARKNEWPLDNLEVIVEVTKKLAPDEIDAPTRDGAYIHGLFAEGARWDTNTNTLEDALVKQLYPPLPVVLVKSAMQSAGKETKDIYKCPVYKTQQRGPTYVFTAGLRTKAPPAKWVLAGLALVMDVVE</sequence>
<dbReference type="GO" id="GO:0005874">
    <property type="term" value="C:microtubule"/>
    <property type="evidence" value="ECO:0007669"/>
    <property type="project" value="UniProtKB-KW"/>
</dbReference>
<dbReference type="Gene3D" id="1.10.8.720">
    <property type="entry name" value="Region D6 of dynein motor"/>
    <property type="match status" value="1"/>
</dbReference>
<evidence type="ECO:0000256" key="9">
    <source>
        <dbReference type="ARBA" id="ARBA00023054"/>
    </source>
</evidence>
<comment type="caution">
    <text evidence="17">The sequence shown here is derived from an EMBL/GenBank/DDBJ whole genome shotgun (WGS) entry which is preliminary data.</text>
</comment>
<dbReference type="InterPro" id="IPR003593">
    <property type="entry name" value="AAA+_ATPase"/>
</dbReference>
<dbReference type="Pfam" id="PF12781">
    <property type="entry name" value="AAA_9"/>
    <property type="match status" value="1"/>
</dbReference>
<comment type="similarity">
    <text evidence="2">Belongs to the dynein heavy chain family.</text>
</comment>
<dbReference type="Gene3D" id="1.10.472.130">
    <property type="match status" value="1"/>
</dbReference>
<protein>
    <recommendedName>
        <fullName evidence="16">AAA+ ATPase domain-containing protein</fullName>
    </recommendedName>
</protein>
<dbReference type="PANTHER" id="PTHR22878">
    <property type="entry name" value="DYNEIN HEAVY CHAIN 6, AXONEMAL-LIKE-RELATED"/>
    <property type="match status" value="1"/>
</dbReference>
<dbReference type="Gene3D" id="1.10.8.1220">
    <property type="match status" value="1"/>
</dbReference>
<dbReference type="FunFam" id="1.10.287.2620:FF:000001">
    <property type="entry name" value="Cytoplasmic dynein heavy chain 1"/>
    <property type="match status" value="1"/>
</dbReference>
<dbReference type="InterPro" id="IPR043160">
    <property type="entry name" value="Dynein_C_barrel"/>
</dbReference>
<dbReference type="Proteomes" id="UP000751190">
    <property type="component" value="Unassembled WGS sequence"/>
</dbReference>
<dbReference type="Gene3D" id="1.20.920.30">
    <property type="match status" value="1"/>
</dbReference>
<dbReference type="InterPro" id="IPR035706">
    <property type="entry name" value="AAA_9"/>
</dbReference>
<evidence type="ECO:0000256" key="13">
    <source>
        <dbReference type="ARBA" id="ARBA00023273"/>
    </source>
</evidence>
<dbReference type="FunFam" id="3.40.50.300:FF:000049">
    <property type="entry name" value="Dynein, axonemal, heavy chain 5"/>
    <property type="match status" value="1"/>
</dbReference>
<keyword evidence="9 14" id="KW-0175">Coiled coil</keyword>
<dbReference type="InterPro" id="IPR042228">
    <property type="entry name" value="Dynein_linker_3"/>
</dbReference>
<dbReference type="Gene3D" id="6.10.140.1060">
    <property type="match status" value="1"/>
</dbReference>
<evidence type="ECO:0000256" key="15">
    <source>
        <dbReference type="SAM" id="MobiDB-lite"/>
    </source>
</evidence>
<evidence type="ECO:0000256" key="2">
    <source>
        <dbReference type="ARBA" id="ARBA00008887"/>
    </source>
</evidence>
<dbReference type="FunFam" id="1.10.8.1220:FF:000001">
    <property type="entry name" value="Dynein axonemal heavy chain 5"/>
    <property type="match status" value="1"/>
</dbReference>
<dbReference type="FunFam" id="1.20.1270.280:FF:000003">
    <property type="entry name" value="Dynein axonemal heavy chain 17"/>
    <property type="match status" value="1"/>
</dbReference>
<dbReference type="InterPro" id="IPR013602">
    <property type="entry name" value="Dynein_heavy_linker"/>
</dbReference>
<dbReference type="GO" id="GO:0030286">
    <property type="term" value="C:dynein complex"/>
    <property type="evidence" value="ECO:0007669"/>
    <property type="project" value="UniProtKB-KW"/>
</dbReference>
<dbReference type="GO" id="GO:0051959">
    <property type="term" value="F:dynein light intermediate chain binding"/>
    <property type="evidence" value="ECO:0007669"/>
    <property type="project" value="InterPro"/>
</dbReference>
<dbReference type="GO" id="GO:0008569">
    <property type="term" value="F:minus-end-directed microtubule motor activity"/>
    <property type="evidence" value="ECO:0007669"/>
    <property type="project" value="InterPro"/>
</dbReference>
<dbReference type="Gene3D" id="3.20.180.20">
    <property type="entry name" value="Dynein heavy chain, N-terminal domain 2"/>
    <property type="match status" value="1"/>
</dbReference>
<evidence type="ECO:0000256" key="12">
    <source>
        <dbReference type="ARBA" id="ARBA00023212"/>
    </source>
</evidence>
<dbReference type="Pfam" id="PF03028">
    <property type="entry name" value="Dynein_heavy"/>
    <property type="match status" value="1"/>
</dbReference>
<dbReference type="FunFam" id="1.10.8.710:FF:000001">
    <property type="entry name" value="Dynein axonemal heavy chain 2"/>
    <property type="match status" value="1"/>
</dbReference>
<dbReference type="Pfam" id="PF08393">
    <property type="entry name" value="DHC_N2"/>
    <property type="match status" value="1"/>
</dbReference>
<keyword evidence="13" id="KW-0966">Cell projection</keyword>
<feature type="domain" description="AAA+ ATPase" evidence="16">
    <location>
        <begin position="1871"/>
        <end position="2008"/>
    </location>
</feature>
<dbReference type="SUPFAM" id="SSF52540">
    <property type="entry name" value="P-loop containing nucleoside triphosphate hydrolases"/>
    <property type="match status" value="4"/>
</dbReference>
<comment type="subcellular location">
    <subcellularLocation>
        <location evidence="1">Cytoplasm</location>
        <location evidence="1">Cytoskeleton</location>
        <location evidence="1">Cilium axoneme</location>
    </subcellularLocation>
</comment>
<gene>
    <name evidence="17" type="ORF">KFE25_005311</name>
</gene>
<feature type="compositionally biased region" description="Gly residues" evidence="15">
    <location>
        <begin position="1026"/>
        <end position="1042"/>
    </location>
</feature>
<keyword evidence="18" id="KW-1185">Reference proteome</keyword>
<dbReference type="Pfam" id="PF08385">
    <property type="entry name" value="DHC_N1"/>
    <property type="match status" value="1"/>
</dbReference>
<dbReference type="InterPro" id="IPR013594">
    <property type="entry name" value="Dynein_heavy_tail"/>
</dbReference>
<dbReference type="Gene3D" id="1.20.920.20">
    <property type="match status" value="1"/>
</dbReference>
<dbReference type="OrthoDB" id="10251809at2759"/>
<proteinExistence type="inferred from homology"/>
<dbReference type="Pfam" id="PF18198">
    <property type="entry name" value="AAA_lid_11"/>
    <property type="match status" value="1"/>
</dbReference>
<evidence type="ECO:0000313" key="17">
    <source>
        <dbReference type="EMBL" id="KAG8465741.1"/>
    </source>
</evidence>
<dbReference type="Pfam" id="PF12774">
    <property type="entry name" value="AAA_6"/>
    <property type="match status" value="1"/>
</dbReference>
<dbReference type="OMA" id="MREMFNI"/>
<dbReference type="FunFam" id="1.10.8.720:FF:000002">
    <property type="entry name" value="Dynein heavy chain 9, axonemal"/>
    <property type="match status" value="1"/>
</dbReference>
<feature type="coiled-coil region" evidence="14">
    <location>
        <begin position="3301"/>
        <end position="3377"/>
    </location>
</feature>
<dbReference type="InterPro" id="IPR035699">
    <property type="entry name" value="AAA_6"/>
</dbReference>
<dbReference type="GO" id="GO:0007018">
    <property type="term" value="P:microtubule-based movement"/>
    <property type="evidence" value="ECO:0007669"/>
    <property type="project" value="InterPro"/>
</dbReference>
<dbReference type="Pfam" id="PF12775">
    <property type="entry name" value="AAA_7"/>
    <property type="match status" value="1"/>
</dbReference>
<dbReference type="InterPro" id="IPR026983">
    <property type="entry name" value="DHC"/>
</dbReference>
<dbReference type="Pfam" id="PF17852">
    <property type="entry name" value="Dynein_AAA_lid"/>
    <property type="match status" value="1"/>
</dbReference>
<evidence type="ECO:0000259" key="16">
    <source>
        <dbReference type="SMART" id="SM00382"/>
    </source>
</evidence>
<dbReference type="InterPro" id="IPR041589">
    <property type="entry name" value="DNAH3_AAA_lid_1"/>
</dbReference>